<gene>
    <name evidence="2" type="ORF">LTR24_007100</name>
</gene>
<organism evidence="2 3">
    <name type="scientific">Lithohypha guttulata</name>
    <dbReference type="NCBI Taxonomy" id="1690604"/>
    <lineage>
        <taxon>Eukaryota</taxon>
        <taxon>Fungi</taxon>
        <taxon>Dikarya</taxon>
        <taxon>Ascomycota</taxon>
        <taxon>Pezizomycotina</taxon>
        <taxon>Eurotiomycetes</taxon>
        <taxon>Chaetothyriomycetidae</taxon>
        <taxon>Chaetothyriales</taxon>
        <taxon>Trichomeriaceae</taxon>
        <taxon>Lithohypha</taxon>
    </lineage>
</organism>
<dbReference type="EMBL" id="JAVRRG010000101">
    <property type="protein sequence ID" value="KAK5086095.1"/>
    <property type="molecule type" value="Genomic_DNA"/>
</dbReference>
<feature type="region of interest" description="Disordered" evidence="1">
    <location>
        <begin position="39"/>
        <end position="67"/>
    </location>
</feature>
<evidence type="ECO:0000256" key="1">
    <source>
        <dbReference type="SAM" id="MobiDB-lite"/>
    </source>
</evidence>
<comment type="caution">
    <text evidence="2">The sequence shown here is derived from an EMBL/GenBank/DDBJ whole genome shotgun (WGS) entry which is preliminary data.</text>
</comment>
<reference evidence="2 3" key="1">
    <citation type="submission" date="2023-08" db="EMBL/GenBank/DDBJ databases">
        <title>Black Yeasts Isolated from many extreme environments.</title>
        <authorList>
            <person name="Coleine C."/>
            <person name="Stajich J.E."/>
            <person name="Selbmann L."/>
        </authorList>
    </citation>
    <scope>NUCLEOTIDE SEQUENCE [LARGE SCALE GENOMIC DNA]</scope>
    <source>
        <strain evidence="2 3">CCFEE 5885</strain>
    </source>
</reference>
<accession>A0ABR0K4H8</accession>
<name>A0ABR0K4H8_9EURO</name>
<keyword evidence="3" id="KW-1185">Reference proteome</keyword>
<feature type="compositionally biased region" description="Low complexity" evidence="1">
    <location>
        <begin position="39"/>
        <end position="54"/>
    </location>
</feature>
<sequence length="255" mass="29220">MGTRHLILVWYKCKWHLAQYGQNDGFPKGQGIRIVRFLTNTGDGTGPDTTNTGPSNESKELTASASSRDNVAEQMKEFRADAELIAKEAWKVRNSAGRRGMTADEYLEYEKKHQLDVGCHQPWMLVQPSLARDCGAQILSVVAHAKDKIPIELATDFLVSNSCEWAYVIDLDDQVFEVYRGATDREPDNTERFDREDFMQGAEHCPKLLVKYPFTDLEGMTKERLKSEVYDAWDEWEYGSDLELRNLMRESKLIL</sequence>
<evidence type="ECO:0000313" key="3">
    <source>
        <dbReference type="Proteomes" id="UP001345013"/>
    </source>
</evidence>
<proteinExistence type="predicted"/>
<protein>
    <submittedName>
        <fullName evidence="2">Uncharacterized protein</fullName>
    </submittedName>
</protein>
<evidence type="ECO:0000313" key="2">
    <source>
        <dbReference type="EMBL" id="KAK5086095.1"/>
    </source>
</evidence>
<dbReference type="Proteomes" id="UP001345013">
    <property type="component" value="Unassembled WGS sequence"/>
</dbReference>